<dbReference type="FunCoup" id="A0A067R7K5">
    <property type="interactions" value="99"/>
</dbReference>
<dbReference type="eggNOG" id="KOG4710">
    <property type="taxonomic scope" value="Eukaryota"/>
</dbReference>
<reference evidence="4 5" key="1">
    <citation type="journal article" date="2014" name="Nat. Commun.">
        <title>Molecular traces of alternative social organization in a termite genome.</title>
        <authorList>
            <person name="Terrapon N."/>
            <person name="Li C."/>
            <person name="Robertson H.M."/>
            <person name="Ji L."/>
            <person name="Meng X."/>
            <person name="Booth W."/>
            <person name="Chen Z."/>
            <person name="Childers C.P."/>
            <person name="Glastad K.M."/>
            <person name="Gokhale K."/>
            <person name="Gowin J."/>
            <person name="Gronenberg W."/>
            <person name="Hermansen R.A."/>
            <person name="Hu H."/>
            <person name="Hunt B.G."/>
            <person name="Huylmans A.K."/>
            <person name="Khalil S.M."/>
            <person name="Mitchell R.D."/>
            <person name="Munoz-Torres M.C."/>
            <person name="Mustard J.A."/>
            <person name="Pan H."/>
            <person name="Reese J.T."/>
            <person name="Scharf M.E."/>
            <person name="Sun F."/>
            <person name="Vogel H."/>
            <person name="Xiao J."/>
            <person name="Yang W."/>
            <person name="Yang Z."/>
            <person name="Yang Z."/>
            <person name="Zhou J."/>
            <person name="Zhu J."/>
            <person name="Brent C.S."/>
            <person name="Elsik C.G."/>
            <person name="Goodisman M.A."/>
            <person name="Liberles D.A."/>
            <person name="Roe R.M."/>
            <person name="Vargo E.L."/>
            <person name="Vilcinskas A."/>
            <person name="Wang J."/>
            <person name="Bornberg-Bauer E."/>
            <person name="Korb J."/>
            <person name="Zhang G."/>
            <person name="Liebig J."/>
        </authorList>
    </citation>
    <scope>NUCLEOTIDE SEQUENCE [LARGE SCALE GENOMIC DNA]</scope>
    <source>
        <tissue evidence="4">Whole organism</tissue>
    </source>
</reference>
<dbReference type="STRING" id="136037.A0A067R7K5"/>
<evidence type="ECO:0000256" key="1">
    <source>
        <dbReference type="ARBA" id="ARBA00010057"/>
    </source>
</evidence>
<dbReference type="Gene3D" id="2.60.40.780">
    <property type="entry name" value="von Hippel-Lindau disease tumour suppressor, beta domain"/>
    <property type="match status" value="1"/>
</dbReference>
<dbReference type="CDD" id="cd05468">
    <property type="entry name" value="pVHL"/>
    <property type="match status" value="1"/>
</dbReference>
<dbReference type="Proteomes" id="UP000027135">
    <property type="component" value="Unassembled WGS sequence"/>
</dbReference>
<evidence type="ECO:0000259" key="3">
    <source>
        <dbReference type="Pfam" id="PF17211"/>
    </source>
</evidence>
<dbReference type="Pfam" id="PF01847">
    <property type="entry name" value="VHL"/>
    <property type="match status" value="1"/>
</dbReference>
<dbReference type="OMA" id="MNQRVEQ"/>
<gene>
    <name evidence="4" type="ORF">L798_07460</name>
</gene>
<accession>A0A067R7K5</accession>
<evidence type="ECO:0000313" key="4">
    <source>
        <dbReference type="EMBL" id="KDR18457.1"/>
    </source>
</evidence>
<evidence type="ECO:0000313" key="5">
    <source>
        <dbReference type="Proteomes" id="UP000027135"/>
    </source>
</evidence>
<organism evidence="4 5">
    <name type="scientific">Zootermopsis nevadensis</name>
    <name type="common">Dampwood termite</name>
    <dbReference type="NCBI Taxonomy" id="136037"/>
    <lineage>
        <taxon>Eukaryota</taxon>
        <taxon>Metazoa</taxon>
        <taxon>Ecdysozoa</taxon>
        <taxon>Arthropoda</taxon>
        <taxon>Hexapoda</taxon>
        <taxon>Insecta</taxon>
        <taxon>Pterygota</taxon>
        <taxon>Neoptera</taxon>
        <taxon>Polyneoptera</taxon>
        <taxon>Dictyoptera</taxon>
        <taxon>Blattodea</taxon>
        <taxon>Blattoidea</taxon>
        <taxon>Termitoidae</taxon>
        <taxon>Termopsidae</taxon>
        <taxon>Zootermopsis</taxon>
    </lineage>
</organism>
<comment type="similarity">
    <text evidence="1">Belongs to the VHL family.</text>
</comment>
<feature type="domain" description="von Hippel-Lindau disease tumour suppressor alpha" evidence="3">
    <location>
        <begin position="115"/>
        <end position="149"/>
    </location>
</feature>
<dbReference type="InterPro" id="IPR022772">
    <property type="entry name" value="VHL_tumour_suppress_b/a_dom"/>
</dbReference>
<dbReference type="InterPro" id="IPR037139">
    <property type="entry name" value="VHL_alpha_dom_sf"/>
</dbReference>
<dbReference type="OrthoDB" id="413400at2759"/>
<dbReference type="InterPro" id="IPR024053">
    <property type="entry name" value="VHL_beta_dom"/>
</dbReference>
<dbReference type="FunFam" id="2.60.40.780:FF:000001">
    <property type="entry name" value="von Hippel-Lindau disease tumor suppressor"/>
    <property type="match status" value="1"/>
</dbReference>
<dbReference type="InterPro" id="IPR037140">
    <property type="entry name" value="VHL_beta_dom_sf"/>
</dbReference>
<dbReference type="Pfam" id="PF17211">
    <property type="entry name" value="VHL_C"/>
    <property type="match status" value="1"/>
</dbReference>
<keyword evidence="5" id="KW-1185">Reference proteome</keyword>
<dbReference type="Gene3D" id="1.10.750.10">
    <property type="entry name" value="von Hippel-Lindau disease tumour suppressor, alpha domain"/>
    <property type="match status" value="1"/>
</dbReference>
<dbReference type="InterPro" id="IPR024048">
    <property type="entry name" value="VHL_alpha_dom"/>
</dbReference>
<protein>
    <submittedName>
        <fullName evidence="4">von Hippel-Lindau disease tumor suppressor</fullName>
    </submittedName>
</protein>
<name>A0A067R7K5_ZOONE</name>
<dbReference type="InterPro" id="IPR036208">
    <property type="entry name" value="VHL_sf"/>
</dbReference>
<sequence length="164" mass="19431">MAEDNEVADSDIRSKHSMCRSFVRFINNTDRKVDVIWINFEGQHVKYKTLPPGAFFDANTYATHPWLFIDSETQDKLVVKSEEVFRPEPWYQHLHREEFPRRAERTHVYITIPLYTLRERSLQVVRNNLSQPDDAFKLELPNSLQRELATMVKESMTPRSIATY</sequence>
<proteinExistence type="inferred from homology"/>
<dbReference type="InParanoid" id="A0A067R7K5"/>
<feature type="domain" description="von Hippel-Lindau disease tumour suppressor beta" evidence="2">
    <location>
        <begin position="12"/>
        <end position="88"/>
    </location>
</feature>
<dbReference type="AlphaFoldDB" id="A0A067R7K5"/>
<dbReference type="EMBL" id="KK852686">
    <property type="protein sequence ID" value="KDR18457.1"/>
    <property type="molecule type" value="Genomic_DNA"/>
</dbReference>
<dbReference type="SUPFAM" id="SSF49468">
    <property type="entry name" value="VHL"/>
    <property type="match status" value="1"/>
</dbReference>
<evidence type="ECO:0000259" key="2">
    <source>
        <dbReference type="Pfam" id="PF01847"/>
    </source>
</evidence>